<gene>
    <name evidence="2" type="ORF">M1L60_30635</name>
</gene>
<name>A0ABT1DVS1_9ACTN</name>
<organism evidence="2 3">
    <name type="scientific">Paractinoplanes aksuensis</name>
    <dbReference type="NCBI Taxonomy" id="2939490"/>
    <lineage>
        <taxon>Bacteria</taxon>
        <taxon>Bacillati</taxon>
        <taxon>Actinomycetota</taxon>
        <taxon>Actinomycetes</taxon>
        <taxon>Micromonosporales</taxon>
        <taxon>Micromonosporaceae</taxon>
        <taxon>Paractinoplanes</taxon>
    </lineage>
</organism>
<keyword evidence="3" id="KW-1185">Reference proteome</keyword>
<keyword evidence="1" id="KW-0812">Transmembrane</keyword>
<evidence type="ECO:0000313" key="2">
    <source>
        <dbReference type="EMBL" id="MCO8274947.1"/>
    </source>
</evidence>
<reference evidence="2 3" key="1">
    <citation type="submission" date="2022-06" db="EMBL/GenBank/DDBJ databases">
        <title>New Species of the Genus Actinoplanes, ActinopZanes ferrugineus.</title>
        <authorList>
            <person name="Ding P."/>
        </authorList>
    </citation>
    <scope>NUCLEOTIDE SEQUENCE [LARGE SCALE GENOMIC DNA]</scope>
    <source>
        <strain evidence="2 3">TRM88003</strain>
    </source>
</reference>
<keyword evidence="1" id="KW-0472">Membrane</keyword>
<evidence type="ECO:0000256" key="1">
    <source>
        <dbReference type="SAM" id="Phobius"/>
    </source>
</evidence>
<dbReference type="Proteomes" id="UP001523369">
    <property type="component" value="Unassembled WGS sequence"/>
</dbReference>
<feature type="transmembrane region" description="Helical" evidence="1">
    <location>
        <begin position="20"/>
        <end position="39"/>
    </location>
</feature>
<comment type="caution">
    <text evidence="2">The sequence shown here is derived from an EMBL/GenBank/DDBJ whole genome shotgun (WGS) entry which is preliminary data.</text>
</comment>
<dbReference type="EMBL" id="JAMYJR010000033">
    <property type="protein sequence ID" value="MCO8274947.1"/>
    <property type="molecule type" value="Genomic_DNA"/>
</dbReference>
<feature type="transmembrane region" description="Helical" evidence="1">
    <location>
        <begin position="51"/>
        <end position="74"/>
    </location>
</feature>
<keyword evidence="1" id="KW-1133">Transmembrane helix</keyword>
<sequence>MKSLVLDLSAQQPPPAHDASIVMVLGAAILLIFALRLIARSLQPVVEVLKSAAAMGLAIVFAVIALALVVLSLFA</sequence>
<proteinExistence type="predicted"/>
<protein>
    <submittedName>
        <fullName evidence="2">Uncharacterized protein</fullName>
    </submittedName>
</protein>
<accession>A0ABT1DVS1</accession>
<evidence type="ECO:0000313" key="3">
    <source>
        <dbReference type="Proteomes" id="UP001523369"/>
    </source>
</evidence>